<dbReference type="Pfam" id="PF00815">
    <property type="entry name" value="Histidinol_dh"/>
    <property type="match status" value="1"/>
</dbReference>
<gene>
    <name evidence="12 20" type="primary">hisD</name>
    <name evidence="20" type="ORF">H9791_02510</name>
</gene>
<feature type="binding site" evidence="12 16">
    <location>
        <position position="258"/>
    </location>
    <ligand>
        <name>substrate</name>
    </ligand>
</feature>
<feature type="binding site" evidence="12 17">
    <location>
        <position position="415"/>
    </location>
    <ligand>
        <name>Zn(2+)</name>
        <dbReference type="ChEBI" id="CHEBI:29105"/>
    </ligand>
</feature>
<evidence type="ECO:0000256" key="18">
    <source>
        <dbReference type="RuleBase" id="RU004175"/>
    </source>
</evidence>
<evidence type="ECO:0000256" key="8">
    <source>
        <dbReference type="ARBA" id="ARBA00023002"/>
    </source>
</evidence>
<dbReference type="FunFam" id="1.20.5.1300:FF:000001">
    <property type="entry name" value="Histidine biosynthesis trifunctional protein"/>
    <property type="match status" value="1"/>
</dbReference>
<dbReference type="EC" id="1.1.1.23" evidence="4 12"/>
<name>A0A9E2KEK8_9BACE</name>
<feature type="binding site" evidence="12 16">
    <location>
        <position position="323"/>
    </location>
    <ligand>
        <name>substrate</name>
    </ligand>
</feature>
<evidence type="ECO:0000256" key="3">
    <source>
        <dbReference type="ARBA" id="ARBA00010178"/>
    </source>
</evidence>
<dbReference type="GO" id="GO:0051287">
    <property type="term" value="F:NAD binding"/>
    <property type="evidence" value="ECO:0007669"/>
    <property type="project" value="InterPro"/>
</dbReference>
<evidence type="ECO:0000256" key="12">
    <source>
        <dbReference type="HAMAP-Rule" id="MF_01024"/>
    </source>
</evidence>
<feature type="active site" description="Proton acceptor" evidence="12 14">
    <location>
        <position position="322"/>
    </location>
</feature>
<organism evidence="20 21">
    <name type="scientific">Candidatus Bacteroides intestinipullorum</name>
    <dbReference type="NCBI Taxonomy" id="2838471"/>
    <lineage>
        <taxon>Bacteria</taxon>
        <taxon>Pseudomonadati</taxon>
        <taxon>Bacteroidota</taxon>
        <taxon>Bacteroidia</taxon>
        <taxon>Bacteroidales</taxon>
        <taxon>Bacteroidaceae</taxon>
        <taxon>Bacteroides</taxon>
    </lineage>
</organism>
<dbReference type="GO" id="GO:0008270">
    <property type="term" value="F:zinc ion binding"/>
    <property type="evidence" value="ECO:0007669"/>
    <property type="project" value="UniProtKB-UniRule"/>
</dbReference>
<dbReference type="GO" id="GO:0005829">
    <property type="term" value="C:cytosol"/>
    <property type="evidence" value="ECO:0007669"/>
    <property type="project" value="TreeGrafter"/>
</dbReference>
<sequence length="425" mass="46264">MKQIEYPDRNQWPELLKRPALQVESLFDTVRTILDRVKADGDRAVLAYEEQFDRVKLSSLAVGEEEMQEAEDLLDEELKSAIRLAKQNIETFHAAQRFTSKRVETQPGVTCWQKAVPIERVGLYIPGGTAPLFSTVLMLAVPARIAGCGEIVLCTPPGMNGKVHPAVLFAAQVAGVNRLFKAGGVQAIASMAYGTESVPRVYKIFGPGNQYVTAAKQLVSLRDVAIDMPAGPSEVEVLADDTANPAFVAADLLSQAEHGVDSQALLVTTSPVLCQAVQQEVERQLALLPRKEIAARSLEHSKLIVVRDMDEALALTNAYAPEHLIIQTADYMQVAERVMNAGSVFLGPYSTESAGDYASGTNHTLPTNGYARAYSGVSLDSFIRKITFQEITREGLCRIGPAIETMAANEQLDAHKNAVTVRLDK</sequence>
<feature type="coiled-coil region" evidence="19">
    <location>
        <begin position="60"/>
        <end position="87"/>
    </location>
</feature>
<dbReference type="FunFam" id="3.40.50.1980:FF:000001">
    <property type="entry name" value="Histidinol dehydrogenase"/>
    <property type="match status" value="1"/>
</dbReference>
<evidence type="ECO:0000256" key="11">
    <source>
        <dbReference type="ARBA" id="ARBA00049489"/>
    </source>
</evidence>
<evidence type="ECO:0000256" key="13">
    <source>
        <dbReference type="PIRNR" id="PIRNR000099"/>
    </source>
</evidence>
<feature type="binding site" evidence="12 17">
    <location>
        <position position="258"/>
    </location>
    <ligand>
        <name>Zn(2+)</name>
        <dbReference type="ChEBI" id="CHEBI:29105"/>
    </ligand>
</feature>
<dbReference type="HAMAP" id="MF_01024">
    <property type="entry name" value="HisD"/>
    <property type="match status" value="1"/>
</dbReference>
<comment type="similarity">
    <text evidence="3 12 13 18">Belongs to the histidinol dehydrogenase family.</text>
</comment>
<evidence type="ECO:0000256" key="7">
    <source>
        <dbReference type="ARBA" id="ARBA00022833"/>
    </source>
</evidence>
<keyword evidence="10 12" id="KW-0368">Histidine biosynthesis</keyword>
<keyword evidence="5 12" id="KW-0028">Amino-acid biosynthesis</keyword>
<dbReference type="InterPro" id="IPR012131">
    <property type="entry name" value="Hstdl_DH"/>
</dbReference>
<feature type="binding site" evidence="12 15">
    <location>
        <position position="209"/>
    </location>
    <ligand>
        <name>NAD(+)</name>
        <dbReference type="ChEBI" id="CHEBI:57540"/>
    </ligand>
</feature>
<keyword evidence="19" id="KW-0175">Coiled coil</keyword>
<evidence type="ECO:0000313" key="21">
    <source>
        <dbReference type="Proteomes" id="UP000824236"/>
    </source>
</evidence>
<dbReference type="AlphaFoldDB" id="A0A9E2KEK8"/>
<protein>
    <recommendedName>
        <fullName evidence="4 12">Histidinol dehydrogenase</fullName>
        <shortName evidence="12">HDH</shortName>
        <ecNumber evidence="4 12">1.1.1.23</ecNumber>
    </recommendedName>
</protein>
<comment type="pathway">
    <text evidence="2 12">Amino-acid biosynthesis; L-histidine biosynthesis; L-histidine from 5-phospho-alpha-D-ribose 1-diphosphate: step 9/9.</text>
</comment>
<feature type="binding site" evidence="12 15">
    <location>
        <position position="186"/>
    </location>
    <ligand>
        <name>NAD(+)</name>
        <dbReference type="ChEBI" id="CHEBI:57540"/>
    </ligand>
</feature>
<dbReference type="PANTHER" id="PTHR21256:SF2">
    <property type="entry name" value="HISTIDINE BIOSYNTHESIS TRIFUNCTIONAL PROTEIN"/>
    <property type="match status" value="1"/>
</dbReference>
<dbReference type="PIRSF" id="PIRSF000099">
    <property type="entry name" value="Histidinol_dh"/>
    <property type="match status" value="1"/>
</dbReference>
<feature type="binding site" evidence="12 15">
    <location>
        <position position="124"/>
    </location>
    <ligand>
        <name>NAD(+)</name>
        <dbReference type="ChEBI" id="CHEBI:57540"/>
    </ligand>
</feature>
<evidence type="ECO:0000313" key="20">
    <source>
        <dbReference type="EMBL" id="MBU3813368.1"/>
    </source>
</evidence>
<dbReference type="EMBL" id="JAHLFO010000027">
    <property type="protein sequence ID" value="MBU3813368.1"/>
    <property type="molecule type" value="Genomic_DNA"/>
</dbReference>
<dbReference type="InterPro" id="IPR016161">
    <property type="entry name" value="Ald_DH/histidinol_DH"/>
</dbReference>
<evidence type="ECO:0000256" key="4">
    <source>
        <dbReference type="ARBA" id="ARBA00012965"/>
    </source>
</evidence>
<dbReference type="Gene3D" id="1.20.5.1300">
    <property type="match status" value="1"/>
</dbReference>
<evidence type="ECO:0000256" key="1">
    <source>
        <dbReference type="ARBA" id="ARBA00003850"/>
    </source>
</evidence>
<feature type="binding site" evidence="12 16">
    <location>
        <position position="410"/>
    </location>
    <ligand>
        <name>substrate</name>
    </ligand>
</feature>
<evidence type="ECO:0000256" key="14">
    <source>
        <dbReference type="PIRSR" id="PIRSR000099-1"/>
    </source>
</evidence>
<evidence type="ECO:0000256" key="19">
    <source>
        <dbReference type="SAM" id="Coils"/>
    </source>
</evidence>
<dbReference type="PROSITE" id="PS00611">
    <property type="entry name" value="HISOL_DEHYDROGENASE"/>
    <property type="match status" value="1"/>
</dbReference>
<keyword evidence="8 12" id="KW-0560">Oxidoreductase</keyword>
<evidence type="ECO:0000256" key="16">
    <source>
        <dbReference type="PIRSR" id="PIRSR000099-3"/>
    </source>
</evidence>
<evidence type="ECO:0000256" key="10">
    <source>
        <dbReference type="ARBA" id="ARBA00023102"/>
    </source>
</evidence>
<proteinExistence type="inferred from homology"/>
<dbReference type="NCBIfam" id="TIGR00069">
    <property type="entry name" value="hisD"/>
    <property type="match status" value="1"/>
</dbReference>
<dbReference type="GO" id="GO:0004399">
    <property type="term" value="F:histidinol dehydrogenase activity"/>
    <property type="evidence" value="ECO:0007669"/>
    <property type="project" value="UniProtKB-UniRule"/>
</dbReference>
<feature type="active site" description="Proton acceptor" evidence="12 14">
    <location>
        <position position="323"/>
    </location>
</feature>
<dbReference type="GO" id="GO:0000105">
    <property type="term" value="P:L-histidine biosynthetic process"/>
    <property type="evidence" value="ECO:0007669"/>
    <property type="project" value="UniProtKB-UniRule"/>
</dbReference>
<dbReference type="Proteomes" id="UP000824236">
    <property type="component" value="Unassembled WGS sequence"/>
</dbReference>
<comment type="cofactor">
    <cofactor evidence="12 17">
        <name>Zn(2+)</name>
        <dbReference type="ChEBI" id="CHEBI:29105"/>
    </cofactor>
    <text evidence="12 17">Binds 1 zinc ion per subunit.</text>
</comment>
<comment type="function">
    <text evidence="1 12">Catalyzes the sequential NAD-dependent oxidations of L-histidinol to L-histidinaldehyde and then to L-histidine.</text>
</comment>
<dbReference type="Gene3D" id="3.40.50.1980">
    <property type="entry name" value="Nitrogenase molybdenum iron protein domain"/>
    <property type="match status" value="2"/>
</dbReference>
<reference evidence="20" key="2">
    <citation type="submission" date="2021-04" db="EMBL/GenBank/DDBJ databases">
        <authorList>
            <person name="Gilroy R."/>
        </authorList>
    </citation>
    <scope>NUCLEOTIDE SEQUENCE</scope>
    <source>
        <strain evidence="20">B3-3758</strain>
    </source>
</reference>
<dbReference type="CDD" id="cd06572">
    <property type="entry name" value="Histidinol_dh"/>
    <property type="match status" value="1"/>
</dbReference>
<keyword evidence="6 12" id="KW-0479">Metal-binding</keyword>
<feature type="binding site" evidence="12 16">
    <location>
        <position position="255"/>
    </location>
    <ligand>
        <name>substrate</name>
    </ligand>
</feature>
<evidence type="ECO:0000256" key="6">
    <source>
        <dbReference type="ARBA" id="ARBA00022723"/>
    </source>
</evidence>
<evidence type="ECO:0000256" key="5">
    <source>
        <dbReference type="ARBA" id="ARBA00022605"/>
    </source>
</evidence>
<comment type="caution">
    <text evidence="20">The sequence shown here is derived from an EMBL/GenBank/DDBJ whole genome shotgun (WGS) entry which is preliminary data.</text>
</comment>
<evidence type="ECO:0000256" key="9">
    <source>
        <dbReference type="ARBA" id="ARBA00023027"/>
    </source>
</evidence>
<evidence type="ECO:0000256" key="17">
    <source>
        <dbReference type="PIRSR" id="PIRSR000099-4"/>
    </source>
</evidence>
<dbReference type="InterPro" id="IPR022695">
    <property type="entry name" value="Histidinol_DH_monofunct"/>
</dbReference>
<evidence type="ECO:0000256" key="2">
    <source>
        <dbReference type="ARBA" id="ARBA00004940"/>
    </source>
</evidence>
<feature type="binding site" evidence="12 17">
    <location>
        <position position="356"/>
    </location>
    <ligand>
        <name>Zn(2+)</name>
        <dbReference type="ChEBI" id="CHEBI:29105"/>
    </ligand>
</feature>
<keyword evidence="9 12" id="KW-0520">NAD</keyword>
<keyword evidence="7 12" id="KW-0862">Zinc</keyword>
<feature type="binding site" evidence="12 17">
    <location>
        <position position="255"/>
    </location>
    <ligand>
        <name>Zn(2+)</name>
        <dbReference type="ChEBI" id="CHEBI:29105"/>
    </ligand>
</feature>
<dbReference type="FunFam" id="3.40.50.1980:FF:000002">
    <property type="entry name" value="Histidinol dehydrogenase, chloroplastic"/>
    <property type="match status" value="1"/>
</dbReference>
<dbReference type="PRINTS" id="PR00083">
    <property type="entry name" value="HOLDHDRGNASE"/>
</dbReference>
<feature type="binding site" evidence="12 16">
    <location>
        <position position="415"/>
    </location>
    <ligand>
        <name>substrate</name>
    </ligand>
</feature>
<dbReference type="InterPro" id="IPR001692">
    <property type="entry name" value="Histidinol_DH_CS"/>
</dbReference>
<reference evidence="20" key="1">
    <citation type="journal article" date="2021" name="PeerJ">
        <title>Extensive microbial diversity within the chicken gut microbiome revealed by metagenomics and culture.</title>
        <authorList>
            <person name="Gilroy R."/>
            <person name="Ravi A."/>
            <person name="Getino M."/>
            <person name="Pursley I."/>
            <person name="Horton D.L."/>
            <person name="Alikhan N.F."/>
            <person name="Baker D."/>
            <person name="Gharbi K."/>
            <person name="Hall N."/>
            <person name="Watson M."/>
            <person name="Adriaenssens E.M."/>
            <person name="Foster-Nyarko E."/>
            <person name="Jarju S."/>
            <person name="Secka A."/>
            <person name="Antonio M."/>
            <person name="Oren A."/>
            <person name="Chaudhuri R.R."/>
            <person name="La Ragione R."/>
            <person name="Hildebrand F."/>
            <person name="Pallen M.J."/>
        </authorList>
    </citation>
    <scope>NUCLEOTIDE SEQUENCE</scope>
    <source>
        <strain evidence="20">B3-3758</strain>
    </source>
</reference>
<feature type="binding site" evidence="12 16">
    <location>
        <position position="356"/>
    </location>
    <ligand>
        <name>substrate</name>
    </ligand>
</feature>
<dbReference type="SUPFAM" id="SSF53720">
    <property type="entry name" value="ALDH-like"/>
    <property type="match status" value="1"/>
</dbReference>
<comment type="catalytic activity">
    <reaction evidence="11 12">
        <text>L-histidinol + 2 NAD(+) + H2O = L-histidine + 2 NADH + 3 H(+)</text>
        <dbReference type="Rhea" id="RHEA:20641"/>
        <dbReference type="ChEBI" id="CHEBI:15377"/>
        <dbReference type="ChEBI" id="CHEBI:15378"/>
        <dbReference type="ChEBI" id="CHEBI:57540"/>
        <dbReference type="ChEBI" id="CHEBI:57595"/>
        <dbReference type="ChEBI" id="CHEBI:57699"/>
        <dbReference type="ChEBI" id="CHEBI:57945"/>
        <dbReference type="EC" id="1.1.1.23"/>
    </reaction>
</comment>
<feature type="binding site" evidence="12 16">
    <location>
        <position position="233"/>
    </location>
    <ligand>
        <name>substrate</name>
    </ligand>
</feature>
<accession>A0A9E2KEK8</accession>
<dbReference type="PANTHER" id="PTHR21256">
    <property type="entry name" value="HISTIDINOL DEHYDROGENASE HDH"/>
    <property type="match status" value="1"/>
</dbReference>
<evidence type="ECO:0000256" key="15">
    <source>
        <dbReference type="PIRSR" id="PIRSR000099-2"/>
    </source>
</evidence>